<keyword evidence="1" id="KW-0175">Coiled coil</keyword>
<dbReference type="AlphaFoldDB" id="A0A0D2KCJ8"/>
<dbReference type="InterPro" id="IPR037386">
    <property type="entry name" value="CCDC40"/>
</dbReference>
<proteinExistence type="predicted"/>
<feature type="coiled-coil region" evidence="1">
    <location>
        <begin position="63"/>
        <end position="202"/>
    </location>
</feature>
<organism evidence="3 4">
    <name type="scientific">Monoraphidium neglectum</name>
    <dbReference type="NCBI Taxonomy" id="145388"/>
    <lineage>
        <taxon>Eukaryota</taxon>
        <taxon>Viridiplantae</taxon>
        <taxon>Chlorophyta</taxon>
        <taxon>core chlorophytes</taxon>
        <taxon>Chlorophyceae</taxon>
        <taxon>CS clade</taxon>
        <taxon>Sphaeropleales</taxon>
        <taxon>Selenastraceae</taxon>
        <taxon>Monoraphidium</taxon>
    </lineage>
</organism>
<dbReference type="Proteomes" id="UP000054498">
    <property type="component" value="Unassembled WGS sequence"/>
</dbReference>
<reference evidence="3 4" key="1">
    <citation type="journal article" date="2013" name="BMC Genomics">
        <title>Reconstruction of the lipid metabolism for the microalga Monoraphidium neglectum from its genome sequence reveals characteristics suitable for biofuel production.</title>
        <authorList>
            <person name="Bogen C."/>
            <person name="Al-Dilaimi A."/>
            <person name="Albersmeier A."/>
            <person name="Wichmann J."/>
            <person name="Grundmann M."/>
            <person name="Rupp O."/>
            <person name="Lauersen K.J."/>
            <person name="Blifernez-Klassen O."/>
            <person name="Kalinowski J."/>
            <person name="Goesmann A."/>
            <person name="Mussgnug J.H."/>
            <person name="Kruse O."/>
        </authorList>
    </citation>
    <scope>NUCLEOTIDE SEQUENCE [LARGE SCALE GENOMIC DNA]</scope>
    <source>
        <strain evidence="3 4">SAG 48.87</strain>
    </source>
</reference>
<evidence type="ECO:0000256" key="2">
    <source>
        <dbReference type="SAM" id="MobiDB-lite"/>
    </source>
</evidence>
<evidence type="ECO:0000256" key="1">
    <source>
        <dbReference type="SAM" id="Coils"/>
    </source>
</evidence>
<feature type="coiled-coil region" evidence="1">
    <location>
        <begin position="231"/>
        <end position="296"/>
    </location>
</feature>
<gene>
    <name evidence="3" type="ORF">MNEG_0142</name>
</gene>
<dbReference type="GO" id="GO:0005737">
    <property type="term" value="C:cytoplasm"/>
    <property type="evidence" value="ECO:0007669"/>
    <property type="project" value="TreeGrafter"/>
</dbReference>
<dbReference type="GO" id="GO:0035082">
    <property type="term" value="P:axoneme assembly"/>
    <property type="evidence" value="ECO:0007669"/>
    <property type="project" value="InterPro"/>
</dbReference>
<feature type="coiled-coil region" evidence="1">
    <location>
        <begin position="780"/>
        <end position="821"/>
    </location>
</feature>
<dbReference type="OrthoDB" id="188741at2759"/>
<dbReference type="KEGG" id="mng:MNEG_0142"/>
<evidence type="ECO:0000313" key="3">
    <source>
        <dbReference type="EMBL" id="KIZ07818.1"/>
    </source>
</evidence>
<name>A0A0D2KCJ8_9CHLO</name>
<sequence>MDPNGPSETAEDTTVAGTSAAADARQLQQIEPQPDRDAAALAALSTTMGPDHPLLQRAQRALKQQLETKRTQLDGELKEKRNALKRTQQQREAVGVELYGYQQTLARLQLALEKAQDSYTEINTTRQEVEAELAAKREELQGGEAAAKQEREQAERHQRELDRLGATLKQVEAYNEQVKGDIAVTKRAAYAAEEAVQRLEKEKQRQDFLIEGLQGTLRSLHQQLTLHDTQLEAQKRETRAARETLAEAESDMEGVHFEKKQLLAQWKSSLTAIQRRDEALAAIQEAMRQQQEQELAIATEMAGFKKDIAKQQIANEQLSSVARKVEGEADMVSRQVSGFVERQERLSEEIDKLARSLEETEERLRRSGLEGKALAQEAGSVDRAVQRAHLDARALEEEGLRALSEATTAEKSSAKTAADIKALREGCDKEELRIADVQNELAKLQVDMLNTEAHNGRLGEALQLLESELKDKEAAVAKFEQEMKRRADEIERKTREIDTLNRKYERMVAAQPEAVNTGPLEATITSLTREIDAKGGEGRELQRRWIAKQTELVTLQGENARLEELLLRRKAEVTVLTQRRVRLEQQLEHHDREARALRTAGYRLQVELQRVDGLIAQHAGLKAVLQEEQLQLQASGRVMRELQEMEEEAARLGTGIDEGTANKRQLVADLVEVERQIMLWERKIQLEKEMQEVLDPSVGEGVVQAVQKEVHRMQMRHAELLRLQERLMQARAGPHRADWAVALLCMLGRELERALSKHEIIGVKKAAQKSTRGKGAGAAESQAKRSIGDLQRMLRDAERDAAAAEERVRALEEQHAVLAGEQEAAGGSCGELQGRQEDLRRRVAAAAAERHRALLITASQQRLARRYEDARAGRLKPSPAASGGGADAETQLATDLARTEERRARLAAALADAAAQAPHLAEEVDRVLAHQAAAEAAVQACAGAGGAGRPSE</sequence>
<evidence type="ECO:0000313" key="4">
    <source>
        <dbReference type="Proteomes" id="UP000054498"/>
    </source>
</evidence>
<dbReference type="PANTHER" id="PTHR16275:SF8">
    <property type="entry name" value="COILED-COIL DOMAIN-CONTAINING PROTEIN 40"/>
    <property type="match status" value="1"/>
</dbReference>
<feature type="coiled-coil region" evidence="1">
    <location>
        <begin position="573"/>
        <end position="600"/>
    </location>
</feature>
<dbReference type="STRING" id="145388.A0A0D2KCJ8"/>
<accession>A0A0D2KCJ8</accession>
<feature type="coiled-coil region" evidence="1">
    <location>
        <begin position="420"/>
        <end position="510"/>
    </location>
</feature>
<dbReference type="PANTHER" id="PTHR16275">
    <property type="entry name" value="COILED-COIL DOMAIN-CONTAINING PROTEIN 40"/>
    <property type="match status" value="1"/>
</dbReference>
<dbReference type="RefSeq" id="XP_013906837.1">
    <property type="nucleotide sequence ID" value="XM_014051383.1"/>
</dbReference>
<dbReference type="EMBL" id="KK100230">
    <property type="protein sequence ID" value="KIZ07818.1"/>
    <property type="molecule type" value="Genomic_DNA"/>
</dbReference>
<protein>
    <submittedName>
        <fullName evidence="3">Coiled-coil domain-containing protein 40</fullName>
    </submittedName>
</protein>
<feature type="coiled-coil region" evidence="1">
    <location>
        <begin position="340"/>
        <end position="370"/>
    </location>
</feature>
<keyword evidence="4" id="KW-1185">Reference proteome</keyword>
<feature type="coiled-coil region" evidence="1">
    <location>
        <begin position="625"/>
        <end position="690"/>
    </location>
</feature>
<feature type="region of interest" description="Disordered" evidence="2">
    <location>
        <begin position="868"/>
        <end position="899"/>
    </location>
</feature>
<feature type="region of interest" description="Disordered" evidence="2">
    <location>
        <begin position="1"/>
        <end position="38"/>
    </location>
</feature>
<dbReference type="GeneID" id="25726260"/>